<evidence type="ECO:0000313" key="3">
    <source>
        <dbReference type="Proteomes" id="UP001501842"/>
    </source>
</evidence>
<organism evidence="2 3">
    <name type="scientific">Actinocorallia aurantiaca</name>
    <dbReference type="NCBI Taxonomy" id="46204"/>
    <lineage>
        <taxon>Bacteria</taxon>
        <taxon>Bacillati</taxon>
        <taxon>Actinomycetota</taxon>
        <taxon>Actinomycetes</taxon>
        <taxon>Streptosporangiales</taxon>
        <taxon>Thermomonosporaceae</taxon>
        <taxon>Actinocorallia</taxon>
    </lineage>
</organism>
<proteinExistence type="predicted"/>
<keyword evidence="3" id="KW-1185">Reference proteome</keyword>
<evidence type="ECO:0000256" key="1">
    <source>
        <dbReference type="SAM" id="MobiDB-lite"/>
    </source>
</evidence>
<name>A0ABN3U3Q4_9ACTN</name>
<gene>
    <name evidence="2" type="ORF">GCM10010439_20340</name>
</gene>
<accession>A0ABN3U3Q4</accession>
<reference evidence="2 3" key="1">
    <citation type="journal article" date="2019" name="Int. J. Syst. Evol. Microbiol.">
        <title>The Global Catalogue of Microorganisms (GCM) 10K type strain sequencing project: providing services to taxonomists for standard genome sequencing and annotation.</title>
        <authorList>
            <consortium name="The Broad Institute Genomics Platform"/>
            <consortium name="The Broad Institute Genome Sequencing Center for Infectious Disease"/>
            <person name="Wu L."/>
            <person name="Ma J."/>
        </authorList>
    </citation>
    <scope>NUCLEOTIDE SEQUENCE [LARGE SCALE GENOMIC DNA]</scope>
    <source>
        <strain evidence="2 3">JCM 8201</strain>
    </source>
</reference>
<protein>
    <submittedName>
        <fullName evidence="2">Uncharacterized protein</fullName>
    </submittedName>
</protein>
<sequence>MNLTTELRRLTRGNARSAARGRSRGVFNLNHRGARPAAASRTRRGRTTGGPLAQVKGVFRRFRRTLR</sequence>
<dbReference type="EMBL" id="BAAATZ010000006">
    <property type="protein sequence ID" value="GAA2723909.1"/>
    <property type="molecule type" value="Genomic_DNA"/>
</dbReference>
<dbReference type="RefSeq" id="WP_344450015.1">
    <property type="nucleotide sequence ID" value="NZ_BAAATZ010000006.1"/>
</dbReference>
<evidence type="ECO:0000313" key="2">
    <source>
        <dbReference type="EMBL" id="GAA2723909.1"/>
    </source>
</evidence>
<dbReference type="Proteomes" id="UP001501842">
    <property type="component" value="Unassembled WGS sequence"/>
</dbReference>
<feature type="region of interest" description="Disordered" evidence="1">
    <location>
        <begin position="1"/>
        <end position="26"/>
    </location>
</feature>
<comment type="caution">
    <text evidence="2">The sequence shown here is derived from an EMBL/GenBank/DDBJ whole genome shotgun (WGS) entry which is preliminary data.</text>
</comment>